<dbReference type="Proteomes" id="UP000257109">
    <property type="component" value="Unassembled WGS sequence"/>
</dbReference>
<dbReference type="EMBL" id="QJKJ01012374">
    <property type="protein sequence ID" value="RDX68819.1"/>
    <property type="molecule type" value="Genomic_DNA"/>
</dbReference>
<gene>
    <name evidence="2" type="ORF">CR513_52154</name>
</gene>
<protein>
    <submittedName>
        <fullName evidence="2">Uncharacterized protein</fullName>
    </submittedName>
</protein>
<proteinExistence type="predicted"/>
<evidence type="ECO:0000313" key="3">
    <source>
        <dbReference type="Proteomes" id="UP000257109"/>
    </source>
</evidence>
<dbReference type="OrthoDB" id="1459910at2759"/>
<organism evidence="2 3">
    <name type="scientific">Mucuna pruriens</name>
    <name type="common">Velvet bean</name>
    <name type="synonym">Dolichos pruriens</name>
    <dbReference type="NCBI Taxonomy" id="157652"/>
    <lineage>
        <taxon>Eukaryota</taxon>
        <taxon>Viridiplantae</taxon>
        <taxon>Streptophyta</taxon>
        <taxon>Embryophyta</taxon>
        <taxon>Tracheophyta</taxon>
        <taxon>Spermatophyta</taxon>
        <taxon>Magnoliopsida</taxon>
        <taxon>eudicotyledons</taxon>
        <taxon>Gunneridae</taxon>
        <taxon>Pentapetalae</taxon>
        <taxon>rosids</taxon>
        <taxon>fabids</taxon>
        <taxon>Fabales</taxon>
        <taxon>Fabaceae</taxon>
        <taxon>Papilionoideae</taxon>
        <taxon>50 kb inversion clade</taxon>
        <taxon>NPAAA clade</taxon>
        <taxon>indigoferoid/millettioid clade</taxon>
        <taxon>Phaseoleae</taxon>
        <taxon>Mucuna</taxon>
    </lineage>
</organism>
<reference evidence="2" key="1">
    <citation type="submission" date="2018-05" db="EMBL/GenBank/DDBJ databases">
        <title>Draft genome of Mucuna pruriens seed.</title>
        <authorList>
            <person name="Nnadi N.E."/>
            <person name="Vos R."/>
            <person name="Hasami M.H."/>
            <person name="Devisetty U.K."/>
            <person name="Aguiy J.C."/>
        </authorList>
    </citation>
    <scope>NUCLEOTIDE SEQUENCE [LARGE SCALE GENOMIC DNA]</scope>
    <source>
        <strain evidence="2">JCA_2017</strain>
    </source>
</reference>
<evidence type="ECO:0000256" key="1">
    <source>
        <dbReference type="SAM" id="MobiDB-lite"/>
    </source>
</evidence>
<evidence type="ECO:0000313" key="2">
    <source>
        <dbReference type="EMBL" id="RDX68819.1"/>
    </source>
</evidence>
<dbReference type="AlphaFoldDB" id="A0A371ES92"/>
<comment type="caution">
    <text evidence="2">The sequence shown here is derived from an EMBL/GenBank/DDBJ whole genome shotgun (WGS) entry which is preliminary data.</text>
</comment>
<feature type="region of interest" description="Disordered" evidence="1">
    <location>
        <begin position="111"/>
        <end position="130"/>
    </location>
</feature>
<sequence>MKHPTKDHSLFGIDLIDELVEECLQLDGSSDYISDFVEDTDPFDYLGSLKDEADYDEVWEVHNLFDYEDDNTDIGDLSQEAELLKLLDKVYENLECSKKVEVHVAETKKPFIAQPDSKESNDNSSSLPPPMKLKLLPSHLKYAYLDAEQQLPVIIASNIHQE</sequence>
<accession>A0A371ES92</accession>
<name>A0A371ES92_MUCPR</name>
<keyword evidence="3" id="KW-1185">Reference proteome</keyword>
<feature type="non-terminal residue" evidence="2">
    <location>
        <position position="1"/>
    </location>
</feature>